<evidence type="ECO:0000256" key="2">
    <source>
        <dbReference type="ARBA" id="ARBA00022525"/>
    </source>
</evidence>
<keyword evidence="5" id="KW-0572">Peptidoglycan-anchor</keyword>
<dbReference type="Pfam" id="PF18483">
    <property type="entry name" value="Lectin_L-type_dom"/>
    <property type="match status" value="1"/>
</dbReference>
<dbReference type="OrthoDB" id="2171275at2"/>
<feature type="region of interest" description="Disordered" evidence="6">
    <location>
        <begin position="522"/>
        <end position="670"/>
    </location>
</feature>
<proteinExistence type="predicted"/>
<evidence type="ECO:0000259" key="10">
    <source>
        <dbReference type="Pfam" id="PF06458"/>
    </source>
</evidence>
<keyword evidence="7" id="KW-0472">Membrane</keyword>
<protein>
    <recommendedName>
        <fullName evidence="13">Gram-positive cocci surface proteins LPxTG domain-containing protein</fullName>
    </recommendedName>
</protein>
<dbReference type="CDD" id="cd01951">
    <property type="entry name" value="lectin_L-type"/>
    <property type="match status" value="1"/>
</dbReference>
<evidence type="ECO:0000259" key="8">
    <source>
        <dbReference type="Pfam" id="PF00746"/>
    </source>
</evidence>
<dbReference type="Gene3D" id="2.60.40.1140">
    <property type="entry name" value="Collagen-binding surface protein Cna, B-type domain"/>
    <property type="match status" value="2"/>
</dbReference>
<feature type="transmembrane region" description="Helical" evidence="7">
    <location>
        <begin position="677"/>
        <end position="696"/>
    </location>
</feature>
<evidence type="ECO:0000259" key="9">
    <source>
        <dbReference type="Pfam" id="PF05738"/>
    </source>
</evidence>
<dbReference type="Pfam" id="PF00746">
    <property type="entry name" value="Gram_pos_anchor"/>
    <property type="match status" value="1"/>
</dbReference>
<dbReference type="InterPro" id="IPR019931">
    <property type="entry name" value="LPXTG_anchor"/>
</dbReference>
<sequence length="701" mass="75585">MNKKNWLVFLLSLTICFILGGVGTSKALAATSVNAENFLDYFTLQGDASYNEQSGVVTLTPDQNDKVGNFTLNDQIDPSASFTLKGQVNLGSKTDMQGGADGIGFAFHPGAKNAIGFTGANLGIGGLANATGFKLDTYYNGYYEGGKGGDANHNLGWEKDPTSGRNQPFGTFVTTDDSTYAHNDVDAVQQLSTSVLDGQFHDFVIAYDGATRKLTITYDNNGTNLVWTKTVDSNYKALSMAISASTGGNKNLQQYKIDSFDYTPTPGNIIVKYVDATLDKDIINPLLSNGEVGADYTTEQKSFEGYNYVKVESNMNANYTGSGTYQKDTTVITYYYVKNTSISGEKIWKDYNNKFSTRPDSIVINLLQNGTPIKQQTIKADENGAWKYNFEGLDKYNQAGEAYVYTVSEVSVPGYTSVVTDSKITNTLKVEPVTIAGKKIWDDNNNAYNKRPTSITVSLLQNGQQIKQQIVTADATGNWMYSFDNLDKYDADGNEYSYTIQEEPVDGYQTIMDGTGFNITNKINVGTPGTSETTTEPSTNTSETTTEPSTNTSETTTEPSTNTSETTTEPSTNTSETTTEPSTSTSETTTEPSTSTSETTTEPSTSTSETTTEPSTSTSETTTEPNTSTSESTTEPSTSTSSSQNQIVPNPSTSSSKATNSGNVSDKTLPQTGELDSVKLVVIGFVLLAASFVLGFKKVEK</sequence>
<keyword evidence="2" id="KW-0964">Secreted</keyword>
<dbReference type="InterPro" id="IPR013320">
    <property type="entry name" value="ConA-like_dom_sf"/>
</dbReference>
<keyword evidence="7" id="KW-0812">Transmembrane</keyword>
<dbReference type="CDD" id="cd00222">
    <property type="entry name" value="CollagenBindB"/>
    <property type="match status" value="2"/>
</dbReference>
<dbReference type="Gene3D" id="2.60.120.200">
    <property type="match status" value="1"/>
</dbReference>
<dbReference type="Pfam" id="PF05738">
    <property type="entry name" value="Cna_B"/>
    <property type="match status" value="2"/>
</dbReference>
<keyword evidence="4" id="KW-0677">Repeat</keyword>
<accession>A0A430AJN6</accession>
<dbReference type="AlphaFoldDB" id="A0A430AJN6"/>
<dbReference type="InterPro" id="IPR056573">
    <property type="entry name" value="Lectin_L-type_dom"/>
</dbReference>
<dbReference type="SUPFAM" id="SSF49478">
    <property type="entry name" value="Cna protein B-type domain"/>
    <property type="match status" value="2"/>
</dbReference>
<comment type="caution">
    <text evidence="11">The sequence shown here is derived from an EMBL/GenBank/DDBJ whole genome shotgun (WGS) entry which is preliminary data.</text>
</comment>
<feature type="compositionally biased region" description="Low complexity" evidence="6">
    <location>
        <begin position="530"/>
        <end position="643"/>
    </location>
</feature>
<feature type="domain" description="Gram-positive cocci surface proteins LPxTG" evidence="8">
    <location>
        <begin position="665"/>
        <end position="698"/>
    </location>
</feature>
<dbReference type="Gene3D" id="3.10.20.320">
    <property type="entry name" value="Putative peptidoglycan bound protein (lpxtg motif)"/>
    <property type="match status" value="1"/>
</dbReference>
<evidence type="ECO:0000256" key="7">
    <source>
        <dbReference type="SAM" id="Phobius"/>
    </source>
</evidence>
<reference evidence="11 12" key="1">
    <citation type="submission" date="2017-05" db="EMBL/GenBank/DDBJ databases">
        <title>Vagococcus spp. assemblies.</title>
        <authorList>
            <person name="Gulvik C.A."/>
        </authorList>
    </citation>
    <scope>NUCLEOTIDE SEQUENCE [LARGE SCALE GENOMIC DNA]</scope>
    <source>
        <strain evidence="11 12">DSM 24756</strain>
    </source>
</reference>
<dbReference type="RefSeq" id="WP_126822781.1">
    <property type="nucleotide sequence ID" value="NZ_NGJZ01000001.1"/>
</dbReference>
<evidence type="ECO:0000313" key="11">
    <source>
        <dbReference type="EMBL" id="RSU08305.1"/>
    </source>
</evidence>
<dbReference type="Proteomes" id="UP000288669">
    <property type="component" value="Unassembled WGS sequence"/>
</dbReference>
<organism evidence="11 12">
    <name type="scientific">Vagococcus entomophilus</name>
    <dbReference type="NCBI Taxonomy" id="1160095"/>
    <lineage>
        <taxon>Bacteria</taxon>
        <taxon>Bacillati</taxon>
        <taxon>Bacillota</taxon>
        <taxon>Bacilli</taxon>
        <taxon>Lactobacillales</taxon>
        <taxon>Enterococcaceae</taxon>
        <taxon>Vagococcus</taxon>
    </lineage>
</organism>
<dbReference type="EMBL" id="NGJZ01000001">
    <property type="protein sequence ID" value="RSU08305.1"/>
    <property type="molecule type" value="Genomic_DNA"/>
</dbReference>
<evidence type="ECO:0000256" key="6">
    <source>
        <dbReference type="SAM" id="MobiDB-lite"/>
    </source>
</evidence>
<dbReference type="Pfam" id="PF06458">
    <property type="entry name" value="MucBP"/>
    <property type="match status" value="1"/>
</dbReference>
<name>A0A430AJN6_9ENTE</name>
<keyword evidence="1" id="KW-0134">Cell wall</keyword>
<feature type="compositionally biased region" description="Polar residues" evidence="6">
    <location>
        <begin position="644"/>
        <end position="670"/>
    </location>
</feature>
<keyword evidence="7" id="KW-1133">Transmembrane helix</keyword>
<evidence type="ECO:0000256" key="3">
    <source>
        <dbReference type="ARBA" id="ARBA00022729"/>
    </source>
</evidence>
<dbReference type="SUPFAM" id="SSF49899">
    <property type="entry name" value="Concanavalin A-like lectins/glucanases"/>
    <property type="match status" value="1"/>
</dbReference>
<feature type="domain" description="CNA-B" evidence="9">
    <location>
        <begin position="342"/>
        <end position="427"/>
    </location>
</feature>
<feature type="domain" description="MucBP" evidence="10">
    <location>
        <begin position="268"/>
        <end position="336"/>
    </location>
</feature>
<evidence type="ECO:0008006" key="13">
    <source>
        <dbReference type="Google" id="ProtNLM"/>
    </source>
</evidence>
<gene>
    <name evidence="11" type="ORF">CBF30_03430</name>
</gene>
<evidence type="ECO:0000256" key="5">
    <source>
        <dbReference type="ARBA" id="ARBA00023088"/>
    </source>
</evidence>
<dbReference type="InterPro" id="IPR008454">
    <property type="entry name" value="Collagen-bd_Cna-like_B-typ_dom"/>
</dbReference>
<keyword evidence="3" id="KW-0732">Signal</keyword>
<dbReference type="InterPro" id="IPR009459">
    <property type="entry name" value="MucBP_dom"/>
</dbReference>
<evidence type="ECO:0000256" key="4">
    <source>
        <dbReference type="ARBA" id="ARBA00022737"/>
    </source>
</evidence>
<evidence type="ECO:0000256" key="1">
    <source>
        <dbReference type="ARBA" id="ARBA00022512"/>
    </source>
</evidence>
<keyword evidence="12" id="KW-1185">Reference proteome</keyword>
<dbReference type="NCBIfam" id="TIGR01167">
    <property type="entry name" value="LPXTG_anchor"/>
    <property type="match status" value="1"/>
</dbReference>
<feature type="domain" description="CNA-B" evidence="9">
    <location>
        <begin position="435"/>
        <end position="522"/>
    </location>
</feature>
<evidence type="ECO:0000313" key="12">
    <source>
        <dbReference type="Proteomes" id="UP000288669"/>
    </source>
</evidence>